<dbReference type="GeneID" id="100373061"/>
<keyword evidence="2" id="KW-0597">Phosphoprotein</keyword>
<name>A0ABM0M6Q7_SACKO</name>
<dbReference type="InterPro" id="IPR036291">
    <property type="entry name" value="NAD(P)-bd_dom_sf"/>
</dbReference>
<dbReference type="Gene3D" id="3.40.47.10">
    <property type="match status" value="2"/>
</dbReference>
<dbReference type="Proteomes" id="UP000694865">
    <property type="component" value="Unplaced"/>
</dbReference>
<dbReference type="InterPro" id="IPR013968">
    <property type="entry name" value="PKS_KR"/>
</dbReference>
<evidence type="ECO:0000313" key="8">
    <source>
        <dbReference type="Proteomes" id="UP000694865"/>
    </source>
</evidence>
<dbReference type="InterPro" id="IPR014043">
    <property type="entry name" value="Acyl_transferase_dom"/>
</dbReference>
<dbReference type="PROSITE" id="PS52004">
    <property type="entry name" value="KS3_2"/>
    <property type="match status" value="1"/>
</dbReference>
<feature type="domain" description="PKS/mFAS DH" evidence="7">
    <location>
        <begin position="828"/>
        <end position="1107"/>
    </location>
</feature>
<dbReference type="Pfam" id="PF16197">
    <property type="entry name" value="KAsynt_C_assoc"/>
    <property type="match status" value="1"/>
</dbReference>
<dbReference type="SUPFAM" id="SSF55048">
    <property type="entry name" value="Probable ACP-binding domain of malonyl-CoA ACP transacylase"/>
    <property type="match status" value="1"/>
</dbReference>
<feature type="domain" description="Ketosynthase family 3 (KS3)" evidence="6">
    <location>
        <begin position="6"/>
        <end position="364"/>
    </location>
</feature>
<dbReference type="Pfam" id="PF00109">
    <property type="entry name" value="ketoacyl-synt"/>
    <property type="match status" value="1"/>
</dbReference>
<keyword evidence="3" id="KW-0808">Transferase</keyword>
<dbReference type="SUPFAM" id="SSF53901">
    <property type="entry name" value="Thiolase-like"/>
    <property type="match status" value="1"/>
</dbReference>
<dbReference type="Gene3D" id="3.10.129.110">
    <property type="entry name" value="Polyketide synthase dehydratase"/>
    <property type="match status" value="1"/>
</dbReference>
<proteinExistence type="predicted"/>
<dbReference type="PANTHER" id="PTHR43775:SF37">
    <property type="entry name" value="SI:DKEY-61P9.11"/>
    <property type="match status" value="1"/>
</dbReference>
<dbReference type="InterPro" id="IPR016039">
    <property type="entry name" value="Thiolase-like"/>
</dbReference>
<dbReference type="InterPro" id="IPR009081">
    <property type="entry name" value="PP-bd_ACP"/>
</dbReference>
<dbReference type="SMART" id="SM00825">
    <property type="entry name" value="PKS_KS"/>
    <property type="match status" value="1"/>
</dbReference>
<evidence type="ECO:0000256" key="2">
    <source>
        <dbReference type="ARBA" id="ARBA00022553"/>
    </source>
</evidence>
<dbReference type="SUPFAM" id="SSF56801">
    <property type="entry name" value="Acetyl-CoA synthetase-like"/>
    <property type="match status" value="1"/>
</dbReference>
<dbReference type="PANTHER" id="PTHR43775">
    <property type="entry name" value="FATTY ACID SYNTHASE"/>
    <property type="match status" value="1"/>
</dbReference>
<feature type="region of interest" description="C-terminal hotdog fold" evidence="4">
    <location>
        <begin position="963"/>
        <end position="1107"/>
    </location>
</feature>
<feature type="domain" description="Carrier" evidence="5">
    <location>
        <begin position="1948"/>
        <end position="2023"/>
    </location>
</feature>
<dbReference type="InterPro" id="IPR014030">
    <property type="entry name" value="Ketoacyl_synth_N"/>
</dbReference>
<evidence type="ECO:0000259" key="6">
    <source>
        <dbReference type="PROSITE" id="PS52004"/>
    </source>
</evidence>
<dbReference type="InterPro" id="IPR023213">
    <property type="entry name" value="CAT-like_dom_sf"/>
</dbReference>
<dbReference type="InterPro" id="IPR050091">
    <property type="entry name" value="PKS_NRPS_Biosynth_Enz"/>
</dbReference>
<organism evidence="8 9">
    <name type="scientific">Saccoglossus kowalevskii</name>
    <name type="common">Acorn worm</name>
    <dbReference type="NCBI Taxonomy" id="10224"/>
    <lineage>
        <taxon>Eukaryota</taxon>
        <taxon>Metazoa</taxon>
        <taxon>Hemichordata</taxon>
        <taxon>Enteropneusta</taxon>
        <taxon>Harrimaniidae</taxon>
        <taxon>Saccoglossus</taxon>
    </lineage>
</organism>
<feature type="active site" description="Proton donor; for dehydratase activity" evidence="4">
    <location>
        <position position="1024"/>
    </location>
</feature>
<dbReference type="Gene3D" id="3.30.559.10">
    <property type="entry name" value="Chloramphenicol acetyltransferase-like domain"/>
    <property type="match status" value="1"/>
</dbReference>
<dbReference type="InterPro" id="IPR057326">
    <property type="entry name" value="KR_dom"/>
</dbReference>
<dbReference type="InterPro" id="IPR049552">
    <property type="entry name" value="PKS_DH_N"/>
</dbReference>
<dbReference type="Pfam" id="PF00668">
    <property type="entry name" value="Condensation"/>
    <property type="match status" value="1"/>
</dbReference>
<accession>A0ABM0M6Q7</accession>
<dbReference type="Pfam" id="PF14765">
    <property type="entry name" value="PS-DH"/>
    <property type="match status" value="1"/>
</dbReference>
<dbReference type="SUPFAM" id="SSF52777">
    <property type="entry name" value="CoA-dependent acyltransferases"/>
    <property type="match status" value="2"/>
</dbReference>
<protein>
    <submittedName>
        <fullName evidence="9">Uncharacterized protein LOC100373061</fullName>
    </submittedName>
</protein>
<dbReference type="SUPFAM" id="SSF51735">
    <property type="entry name" value="NAD(P)-binding Rossmann-fold domains"/>
    <property type="match status" value="2"/>
</dbReference>
<dbReference type="Gene3D" id="3.40.50.720">
    <property type="entry name" value="NAD(P)-binding Rossmann-like Domain"/>
    <property type="match status" value="1"/>
</dbReference>
<dbReference type="RefSeq" id="XP_006815698.1">
    <property type="nucleotide sequence ID" value="XM_006815635.1"/>
</dbReference>
<dbReference type="InterPro" id="IPR049900">
    <property type="entry name" value="PKS_mFAS_DH"/>
</dbReference>
<evidence type="ECO:0000259" key="7">
    <source>
        <dbReference type="PROSITE" id="PS52019"/>
    </source>
</evidence>
<evidence type="ECO:0000256" key="1">
    <source>
        <dbReference type="ARBA" id="ARBA00022450"/>
    </source>
</evidence>
<dbReference type="SUPFAM" id="SSF52151">
    <property type="entry name" value="FabD/lysophospholipase-like"/>
    <property type="match status" value="1"/>
</dbReference>
<dbReference type="Gene3D" id="3.40.366.10">
    <property type="entry name" value="Malonyl-Coenzyme A Acyl Carrier Protein, domain 2"/>
    <property type="match status" value="1"/>
</dbReference>
<dbReference type="Gene3D" id="1.10.1200.10">
    <property type="entry name" value="ACP-like"/>
    <property type="match status" value="1"/>
</dbReference>
<dbReference type="InterPro" id="IPR014031">
    <property type="entry name" value="Ketoacyl_synth_C"/>
</dbReference>
<dbReference type="Pfam" id="PF21089">
    <property type="entry name" value="PKS_DH_N"/>
    <property type="match status" value="1"/>
</dbReference>
<gene>
    <name evidence="9" type="primary">LOC100373061</name>
</gene>
<dbReference type="Gene3D" id="3.30.559.30">
    <property type="entry name" value="Nonribosomal peptide synthetase, condensation domain"/>
    <property type="match status" value="1"/>
</dbReference>
<feature type="active site" description="Proton acceptor; for dehydratase activity" evidence="4">
    <location>
        <position position="861"/>
    </location>
</feature>
<dbReference type="InterPro" id="IPR042099">
    <property type="entry name" value="ANL_N_sf"/>
</dbReference>
<evidence type="ECO:0000256" key="3">
    <source>
        <dbReference type="ARBA" id="ARBA00022679"/>
    </source>
</evidence>
<dbReference type="Pfam" id="PF00698">
    <property type="entry name" value="Acyl_transf_1"/>
    <property type="match status" value="1"/>
</dbReference>
<sequence length="3055" mass="342405">MDFDSSDAIAVVGIACRFPGANDLDEYWRVLSNGENHLREIPKERWNNDAFYSNDKKEMGKNYVRHAAFIDRYDEWDNRFFQINDDEAMRMDPQQNILLECVYKALENGGFPVNELAGSNVGTYIGDCAMAVCGGINLILSPTLFISLSRARMASATGKCQPFSADADGYARGEGCGVVVLKPLQKAIKDGDIIWGVIGTGCNQDGHFATPITAPSGKQQEELLNLVYAKYKVDPSMVTYIEAHGTGTPVGDPIEANSLGHFIGQARSQGKPPCYVGSVKSNIGHLEAGAGVAGLIKVLLMMKYRKIPATLHFSKANKKINFAELCLKVPTEFVDWKVNEGDSLTACVNSFGFGGTNAHAIVTSYSKLDFPRCSQEKSHIIALSAKTRESLILMIKHLKRSIQQDQPPTLSALAYTSTVRRTHYRYRFAVASSNIGDVSIKLEKATDSILTKKFETKQEMKTVFVFCGMGTDWDGMGLDLLESEPIFRSTMLDIDNILKIYTKWSLIEKLKDGNNTSTLVSQLSVFAIQVAIAQLWITWGINPDAIVGHSMGEVAAGYISGRFPLLTAVKIIYNRAHLLEKVSGGKMLVLGELSLKEVEDYCQMVDGKVEIAAINSSTSYTISGDSEAIMKIDELIQKNNTNKTNTVFHQTLNVNTAFHSHHTQTICKEFSEQLNGMEVNTSENSIQLYSTVTGQKAVKDDFTTGQYWQRNVRSKVMFKDAMFEAMQCKGHAVVVEIGPIPALQRYIKEAARNISHTVLPSMMRGKGKITMQNSLCQLYELGMKINWKAVYSDHPEMPISVPQYQFQRMSHWYEPEKSYQRRNDLEEPGRMSYAFVKRIPNQNMTFKCAVTEANLAFVYDHKVGGTIIVPGVTYAELALESCFLSIENSHSKYGEVSVEFLTPLVVTKEAKEIMLTLQSTSEESFTFEATCGNDLHAKGQVSVNDKKKPMCALNIEEIQARCSEEINIKKVYKYLRKQGFEYGPMIHVMKQGWRNNTEAFAIIEVAEEIIMQLSSTVLHPVIIDGMLQVVGIVLATDSAASKAAFPVSVGKLIIRDRPTGKHYIYTRLINNSDFLAICSTVLLNESGEIIAEAHEIVLQFLDQDNGRIVSQLAYEMKWCSINRDIDSKIGYGSDPGKPMCVVFADTLCLADKLKSCIHNESVFLYDTTDNLTGLNGAIKMFEDFTSSEMSFDHIFYFWGILDNKDIYNMYTSILSVCISLRNVINILISKGLNIPLTVVTYGTQISSKSVINTTKYNGLIGAPLWGMVRCLLRESTYNTVKLVDLNDGTENEVYTLANVLFTGVANEYPEMSICGPDVCVNKFHHIKADKEYFKKRFNRAVNEMAIKVVSRNSHILRSVYCVKIPRHKKLTNTTAHVQISAVCLHNPNLFPITTLGLTSSDFPLWSESSLSGFDMMGLDFIGKLTSDLSSCTNVHVCCPAVVESFIQVPPALVVKSSDLPAWMKNVPCLSLMVLVWKILTSQTGQSILNVFGKKEYPLLFKLLLMYAKVCDVRVDDSNNLSNDENKVMSKPMTIVYLGQMRDGFVTSLVNNLPHSSVVVNVYNPAKPSFKDIASNNIRIIRPDLKLLNIKTTDVFQQTNLTTLMPKLVTWLKKYSLKDQLSTVNVQDVTFHQLKEYTEIPLTNKNNLMVLSMDSPGLVQVNVEDMFLTDACYVLVGGSSGLGLELAKYLSKNGAGYLALLSRHPKPISQSPSLQELESNGTKVMIVQADITDKAGLERSLICLRQKLKTVPIKGVFHGAVVLADRLLVNMSDDEFQTAVKPKILGAWNLHVLTKDDPLDYFVLHSSMASVFGNAGQSNYGAGNFFLDTLAHYRRRLNLPAQSINWSVLDLGVIEASQKVKQNLTSHGYLPLKIDDILRCFKYAMVHNQIQITFGNFQWSKISQDFHQKEYAHIRARFEQVIERRNPSGSQNSVRQMKKIGDEDKESGDAFRKYARELVGSILALEEDEIQDDLPLLSIGIDSMSAMTLQSHIRNDTGVDIPLVLLFESQTTVLSISNSIAEKVETSVSNQDVEHLTGNSKWFGEVMEDQANRFKRSRNHLSDCTSNIYVIFDQTRMVITGDEWHSILRLLMQQHAQLRTKYYEDSNFIFGVRSEVDEDFHVDIRELEDVDCSETAINCLKQASKIAFDLCNEYPFRTFLIRSGDQISHVCIVIHHIACDLLSLAKLMTSLKNVATDVINGQIPPVVETRREFQDYIDYFHQSLQSKEDTLCEFWEKLFAAPIEMGDHDFPLFIEEPTNFEEEKLSWKITTSESKAISRFSEQAGVTVFQLLSSLYMILLHKYSGSPDVVVSCQVNSRIHTPQFADVIGDYVTIVPIRQSFKDKKTTLRQCVSSTGDVINGCLVNSIYPFQSMKKMIKCNGKAESLLGHEVNWHERTAFSDVNSDTLIRIQEGVCGTNNVTRLWIVRDLTSNTFAVDFVYNSSCMSPAVAGLFFEDYKQLLFTSISHSDMKISEMTLQGLQETGRMQKSLKIANKEYSTDCDGELANNTVITIENGKYTAMSTKLAETMYKQMNNTTKDHGLSECLSMLFTSTAKKNPEKVCIINGGTKITFNELESHSNSISAMLQKHLSTSHTDKTAVFVELDDPVKYIACVLGIWKQGCSFYTGDLDSVTDVDGDIQAIITTRDRTSIHRRGIPVLFIEDGTNMSLSKRTSTEDNIRMISPAALVDVRNIDGKGKRCNVYHSAFVNRISWMWNEFTFQQNESIFLHFETNNLECWVILMAAIIKTTPVILYRSMMSNSNSTSYAVQLASVHNVTRIACIHDNEVETLIEYLERNSKRKETLQQQIKYIHCTSDCTTMSTLRFLALSLPTARIIRTFAVPPLIGIALYGQIQCQDASIESYLGTPITNAVAFILTKHKQLVSPGERGILFLGSNCEYDIPSSRREKYGEYYVINSGVHATLGLDGSIYESPEANNGCLTGQRNADLITDVLRQGIYLAVTSTSGLCKRTLLNVQDSGKDDGICLTWCKSNKKERRLPVHKINAIKLYEVNRKDVVGIETAERTYAFESFNSSDNMHSWMTELGKQLKRLRSAKL</sequence>
<keyword evidence="8" id="KW-1185">Reference proteome</keyword>
<dbReference type="Pfam" id="PF08659">
    <property type="entry name" value="KR"/>
    <property type="match status" value="1"/>
</dbReference>
<keyword evidence="1" id="KW-0596">Phosphopantetheine</keyword>
<dbReference type="CDD" id="cd00833">
    <property type="entry name" value="PKS"/>
    <property type="match status" value="1"/>
</dbReference>
<evidence type="ECO:0000313" key="9">
    <source>
        <dbReference type="RefSeq" id="XP_006815698.1"/>
    </source>
</evidence>
<dbReference type="Pfam" id="PF02801">
    <property type="entry name" value="Ketoacyl-synt_C"/>
    <property type="match status" value="1"/>
</dbReference>
<dbReference type="InterPro" id="IPR049551">
    <property type="entry name" value="PKS_DH_C"/>
</dbReference>
<dbReference type="SMART" id="SM00827">
    <property type="entry name" value="PKS_AT"/>
    <property type="match status" value="1"/>
</dbReference>
<dbReference type="Gene3D" id="3.30.70.3290">
    <property type="match status" value="1"/>
</dbReference>
<dbReference type="InterPro" id="IPR001242">
    <property type="entry name" value="Condensation_dom"/>
</dbReference>
<dbReference type="InterPro" id="IPR042104">
    <property type="entry name" value="PKS_dehydratase_sf"/>
</dbReference>
<dbReference type="InterPro" id="IPR036736">
    <property type="entry name" value="ACP-like_sf"/>
</dbReference>
<evidence type="ECO:0000259" key="5">
    <source>
        <dbReference type="PROSITE" id="PS50075"/>
    </source>
</evidence>
<evidence type="ECO:0000256" key="4">
    <source>
        <dbReference type="PROSITE-ProRule" id="PRU01363"/>
    </source>
</evidence>
<dbReference type="PROSITE" id="PS52019">
    <property type="entry name" value="PKS_MFAS_DH"/>
    <property type="match status" value="1"/>
</dbReference>
<dbReference type="Gene3D" id="3.40.50.12780">
    <property type="entry name" value="N-terminal domain of ligase-like"/>
    <property type="match status" value="1"/>
</dbReference>
<dbReference type="SMART" id="SM00822">
    <property type="entry name" value="PKS_KR"/>
    <property type="match status" value="1"/>
</dbReference>
<dbReference type="InterPro" id="IPR020841">
    <property type="entry name" value="PKS_Beta-ketoAc_synthase_dom"/>
</dbReference>
<reference evidence="9" key="1">
    <citation type="submission" date="2025-08" db="UniProtKB">
        <authorList>
            <consortium name="RefSeq"/>
        </authorList>
    </citation>
    <scope>IDENTIFICATION</scope>
    <source>
        <tissue evidence="9">Testes</tissue>
    </source>
</reference>
<dbReference type="InterPro" id="IPR001227">
    <property type="entry name" value="Ac_transferase_dom_sf"/>
</dbReference>
<dbReference type="Pfam" id="PF00550">
    <property type="entry name" value="PP-binding"/>
    <property type="match status" value="1"/>
</dbReference>
<dbReference type="PROSITE" id="PS50075">
    <property type="entry name" value="CARRIER"/>
    <property type="match status" value="1"/>
</dbReference>
<dbReference type="InterPro" id="IPR032821">
    <property type="entry name" value="PKS_assoc"/>
</dbReference>
<dbReference type="InterPro" id="IPR016036">
    <property type="entry name" value="Malonyl_transacylase_ACP-bd"/>
</dbReference>
<dbReference type="InterPro" id="IPR016035">
    <property type="entry name" value="Acyl_Trfase/lysoPLipase"/>
</dbReference>
<dbReference type="SUPFAM" id="SSF47336">
    <property type="entry name" value="ACP-like"/>
    <property type="match status" value="1"/>
</dbReference>
<feature type="region of interest" description="N-terminal hotdog fold" evidence="4">
    <location>
        <begin position="828"/>
        <end position="948"/>
    </location>
</feature>